<name>A0A9W7WPA6_TRIRA</name>
<evidence type="ECO:0000313" key="3">
    <source>
        <dbReference type="Proteomes" id="UP001059041"/>
    </source>
</evidence>
<gene>
    <name evidence="2" type="ORF">IRJ41_020869</name>
</gene>
<dbReference type="Proteomes" id="UP001059041">
    <property type="component" value="Linkage Group LG9"/>
</dbReference>
<dbReference type="AlphaFoldDB" id="A0A9W7WPA6"/>
<dbReference type="EMBL" id="JAFHDT010000009">
    <property type="protein sequence ID" value="KAI7805816.1"/>
    <property type="molecule type" value="Genomic_DNA"/>
</dbReference>
<feature type="compositionally biased region" description="Basic and acidic residues" evidence="1">
    <location>
        <begin position="45"/>
        <end position="60"/>
    </location>
</feature>
<sequence>EQPDKWNTNKRNGKDCRVTVVALINIAPSVKGIDSSPGTRTHTHTRLDGSPDDQSHRRTGGDLSLFRRVTSECFVSANLMASAGFHGQRRNRNTAHEV</sequence>
<keyword evidence="3" id="KW-1185">Reference proteome</keyword>
<reference evidence="2" key="1">
    <citation type="submission" date="2021-02" db="EMBL/GenBank/DDBJ databases">
        <title>Comparative genomics reveals that relaxation of natural selection precedes convergent phenotypic evolution of cavefish.</title>
        <authorList>
            <person name="Peng Z."/>
        </authorList>
    </citation>
    <scope>NUCLEOTIDE SEQUENCE</scope>
    <source>
        <tissue evidence="2">Muscle</tissue>
    </source>
</reference>
<protein>
    <submittedName>
        <fullName evidence="2">Uncharacterized protein</fullName>
    </submittedName>
</protein>
<evidence type="ECO:0000256" key="1">
    <source>
        <dbReference type="SAM" id="MobiDB-lite"/>
    </source>
</evidence>
<organism evidence="2 3">
    <name type="scientific">Triplophysa rosa</name>
    <name type="common">Cave loach</name>
    <dbReference type="NCBI Taxonomy" id="992332"/>
    <lineage>
        <taxon>Eukaryota</taxon>
        <taxon>Metazoa</taxon>
        <taxon>Chordata</taxon>
        <taxon>Craniata</taxon>
        <taxon>Vertebrata</taxon>
        <taxon>Euteleostomi</taxon>
        <taxon>Actinopterygii</taxon>
        <taxon>Neopterygii</taxon>
        <taxon>Teleostei</taxon>
        <taxon>Ostariophysi</taxon>
        <taxon>Cypriniformes</taxon>
        <taxon>Nemacheilidae</taxon>
        <taxon>Triplophysa</taxon>
    </lineage>
</organism>
<accession>A0A9W7WPA6</accession>
<proteinExistence type="predicted"/>
<comment type="caution">
    <text evidence="2">The sequence shown here is derived from an EMBL/GenBank/DDBJ whole genome shotgun (WGS) entry which is preliminary data.</text>
</comment>
<feature type="region of interest" description="Disordered" evidence="1">
    <location>
        <begin position="29"/>
        <end position="61"/>
    </location>
</feature>
<evidence type="ECO:0000313" key="2">
    <source>
        <dbReference type="EMBL" id="KAI7805816.1"/>
    </source>
</evidence>
<feature type="non-terminal residue" evidence="2">
    <location>
        <position position="98"/>
    </location>
</feature>